<dbReference type="GO" id="GO:0016192">
    <property type="term" value="P:vesicle-mediated transport"/>
    <property type="evidence" value="ECO:0007669"/>
    <property type="project" value="TreeGrafter"/>
</dbReference>
<feature type="transmembrane region" description="Helical" evidence="6">
    <location>
        <begin position="78"/>
        <end position="98"/>
    </location>
</feature>
<keyword evidence="8" id="KW-1185">Reference proteome</keyword>
<dbReference type="GO" id="GO:0000139">
    <property type="term" value="C:Golgi membrane"/>
    <property type="evidence" value="ECO:0007669"/>
    <property type="project" value="TreeGrafter"/>
</dbReference>
<dbReference type="PANTHER" id="PTHR13019:SF25">
    <property type="entry name" value="GOLGI APPARATUS MEMBRANE PROTEIN TVP23 HOMOLOG"/>
    <property type="match status" value="1"/>
</dbReference>
<evidence type="ECO:0000313" key="7">
    <source>
        <dbReference type="EMBL" id="TRY61843.1"/>
    </source>
</evidence>
<dbReference type="Proteomes" id="UP000318571">
    <property type="component" value="Chromosome 8"/>
</dbReference>
<keyword evidence="4 6" id="KW-1133">Transmembrane helix</keyword>
<evidence type="ECO:0000256" key="5">
    <source>
        <dbReference type="ARBA" id="ARBA00023136"/>
    </source>
</evidence>
<evidence type="ECO:0000256" key="6">
    <source>
        <dbReference type="RuleBase" id="RU361206"/>
    </source>
</evidence>
<comment type="caution">
    <text evidence="7">The sequence shown here is derived from an EMBL/GenBank/DDBJ whole genome shotgun (WGS) entry which is preliminary data.</text>
</comment>
<dbReference type="OMA" id="WIMIPIV"/>
<dbReference type="OrthoDB" id="2151161at2759"/>
<evidence type="ECO:0000256" key="3">
    <source>
        <dbReference type="ARBA" id="ARBA00022692"/>
    </source>
</evidence>
<dbReference type="Pfam" id="PF05832">
    <property type="entry name" value="DUF846"/>
    <property type="match status" value="1"/>
</dbReference>
<feature type="transmembrane region" description="Helical" evidence="6">
    <location>
        <begin position="143"/>
        <end position="164"/>
    </location>
</feature>
<dbReference type="GO" id="GO:0009306">
    <property type="term" value="P:protein secretion"/>
    <property type="evidence" value="ECO:0007669"/>
    <property type="project" value="TreeGrafter"/>
</dbReference>
<evidence type="ECO:0000313" key="8">
    <source>
        <dbReference type="Proteomes" id="UP000318571"/>
    </source>
</evidence>
<feature type="transmembrane region" description="Helical" evidence="6">
    <location>
        <begin position="170"/>
        <end position="189"/>
    </location>
</feature>
<comment type="subcellular location">
    <subcellularLocation>
        <location evidence="1 6">Membrane</location>
        <topology evidence="1 6">Multi-pass membrane protein</topology>
    </subcellularLocation>
</comment>
<proteinExistence type="inferred from homology"/>
<keyword evidence="3 6" id="KW-0812">Transmembrane</keyword>
<evidence type="ECO:0000256" key="4">
    <source>
        <dbReference type="ARBA" id="ARBA00022989"/>
    </source>
</evidence>
<name>A0A553N8T2_TIGCA</name>
<evidence type="ECO:0000256" key="2">
    <source>
        <dbReference type="ARBA" id="ARBA00005467"/>
    </source>
</evidence>
<accession>A0A553N8T2</accession>
<protein>
    <recommendedName>
        <fullName evidence="6">Golgi apparatus membrane protein TVP23 homolog</fullName>
    </recommendedName>
</protein>
<dbReference type="InterPro" id="IPR008564">
    <property type="entry name" value="TVP23-like"/>
</dbReference>
<dbReference type="STRING" id="6832.A0A553N8T2"/>
<dbReference type="EMBL" id="VCGU01000459">
    <property type="protein sequence ID" value="TRY61843.1"/>
    <property type="molecule type" value="Genomic_DNA"/>
</dbReference>
<dbReference type="PANTHER" id="PTHR13019">
    <property type="entry name" value="GOLGI APPARATUS MEMBRANE PROTEIN TVP23"/>
    <property type="match status" value="1"/>
</dbReference>
<sequence length="228" mass="26134">MAQTSGPPGTIPEDSEDSFEAAYSDLDDPSNQRLMAMSNIHVVHQRRGKPEQRALLLCHFFFKFLALMIYLFSGLWGLGYITTFVIVVMLLSIDFWLVKNLSGRLLAGLRWWSVTDDLGQMHWRFEGWTPEERQIAYKSQVHLFWMGIIAQQTIWTILLLSALFGLKLAWMVIGSIAFSLNGANVFGYIRCRLNQRNQEAGFLSRIRDSVVRLFKPSGYMKGEPIYTG</sequence>
<dbReference type="AlphaFoldDB" id="A0A553N8T2"/>
<comment type="similarity">
    <text evidence="2 6">Belongs to the TVP23 family.</text>
</comment>
<feature type="transmembrane region" description="Helical" evidence="6">
    <location>
        <begin position="54"/>
        <end position="72"/>
    </location>
</feature>
<keyword evidence="5 6" id="KW-0472">Membrane</keyword>
<reference evidence="7 8" key="1">
    <citation type="journal article" date="2018" name="Nat. Ecol. Evol.">
        <title>Genomic signatures of mitonuclear coevolution across populations of Tigriopus californicus.</title>
        <authorList>
            <person name="Barreto F.S."/>
            <person name="Watson E.T."/>
            <person name="Lima T.G."/>
            <person name="Willett C.S."/>
            <person name="Edmands S."/>
            <person name="Li W."/>
            <person name="Burton R.S."/>
        </authorList>
    </citation>
    <scope>NUCLEOTIDE SEQUENCE [LARGE SCALE GENOMIC DNA]</scope>
    <source>
        <strain evidence="7 8">San Diego</strain>
    </source>
</reference>
<gene>
    <name evidence="7" type="ORF">TCAL_01490</name>
</gene>
<organism evidence="7 8">
    <name type="scientific">Tigriopus californicus</name>
    <name type="common">Marine copepod</name>
    <dbReference type="NCBI Taxonomy" id="6832"/>
    <lineage>
        <taxon>Eukaryota</taxon>
        <taxon>Metazoa</taxon>
        <taxon>Ecdysozoa</taxon>
        <taxon>Arthropoda</taxon>
        <taxon>Crustacea</taxon>
        <taxon>Multicrustacea</taxon>
        <taxon>Hexanauplia</taxon>
        <taxon>Copepoda</taxon>
        <taxon>Harpacticoida</taxon>
        <taxon>Harpacticidae</taxon>
        <taxon>Tigriopus</taxon>
    </lineage>
</organism>
<evidence type="ECO:0000256" key="1">
    <source>
        <dbReference type="ARBA" id="ARBA00004141"/>
    </source>
</evidence>